<protein>
    <submittedName>
        <fullName evidence="2">Uncharacterized protein</fullName>
    </submittedName>
</protein>
<feature type="region of interest" description="Disordered" evidence="1">
    <location>
        <begin position="35"/>
        <end position="56"/>
    </location>
</feature>
<dbReference type="EMBL" id="CP002879">
    <property type="protein sequence ID" value="AEI82119.1"/>
    <property type="molecule type" value="Genomic_DNA"/>
</dbReference>
<evidence type="ECO:0000256" key="1">
    <source>
        <dbReference type="SAM" id="MobiDB-lite"/>
    </source>
</evidence>
<dbReference type="Proteomes" id="UP000006798">
    <property type="component" value="Plasmid pBB1"/>
</dbReference>
<evidence type="ECO:0000313" key="3">
    <source>
        <dbReference type="Proteomes" id="UP000006798"/>
    </source>
</evidence>
<keyword evidence="2" id="KW-0614">Plasmid</keyword>
<proteinExistence type="predicted"/>
<name>F8GXP9_CUPNN</name>
<sequence length="56" mass="5886">MSYGLTINVLQEVLPLEHVLAASSIRRQVTTLGRRLEAEQATDAPAAGGGGERPLA</sequence>
<dbReference type="AlphaFoldDB" id="F8GXP9"/>
<evidence type="ECO:0000313" key="2">
    <source>
        <dbReference type="EMBL" id="AEI82119.1"/>
    </source>
</evidence>
<reference evidence="2 3" key="1">
    <citation type="journal article" date="2011" name="J. Bacteriol.">
        <title>Complete genome sequence of the type strain Cupriavidus necator N-1.</title>
        <authorList>
            <person name="Poehlein A."/>
            <person name="Kusian B."/>
            <person name="Friedrich B."/>
            <person name="Daniel R."/>
            <person name="Bowien B."/>
        </authorList>
    </citation>
    <scope>NUCLEOTIDE SEQUENCE [LARGE SCALE GENOMIC DNA]</scope>
    <source>
        <strain evidence="3">ATCC 43291 / DSM 13513 / CCUG 52238 / LMG 8453 / N-1</strain>
        <plasmid evidence="2 3">pBB1</plasmid>
    </source>
</reference>
<organism evidence="2 3">
    <name type="scientific">Cupriavidus necator (strain ATCC 43291 / DSM 13513 / CCUG 52238 / LMG 8453 / N-1)</name>
    <name type="common">Ralstonia eutropha</name>
    <dbReference type="NCBI Taxonomy" id="1042878"/>
    <lineage>
        <taxon>Bacteria</taxon>
        <taxon>Pseudomonadati</taxon>
        <taxon>Pseudomonadota</taxon>
        <taxon>Betaproteobacteria</taxon>
        <taxon>Burkholderiales</taxon>
        <taxon>Burkholderiaceae</taxon>
        <taxon>Cupriavidus</taxon>
    </lineage>
</organism>
<geneLocation type="plasmid" evidence="2 3">
    <name>pBB1</name>
</geneLocation>
<gene>
    <name evidence="2" type="ordered locus">CNE_BB1p06990</name>
</gene>
<dbReference type="HOGENOM" id="CLU_3006608_0_0_4"/>
<dbReference type="KEGG" id="cnc:CNE_BB1p06990"/>
<feature type="compositionally biased region" description="Gly residues" evidence="1">
    <location>
        <begin position="47"/>
        <end position="56"/>
    </location>
</feature>
<accession>F8GXP9</accession>